<evidence type="ECO:0000313" key="1">
    <source>
        <dbReference type="EMBL" id="TYS17611.1"/>
    </source>
</evidence>
<evidence type="ECO:0008006" key="3">
    <source>
        <dbReference type="Google" id="ProtNLM"/>
    </source>
</evidence>
<name>A0A5D4NVB2_9BACI</name>
<sequence length="81" mass="9398">MVNQKLKEALIQVEIAERNLMDAQGNNDPQHYQRASLDIHYAQSLLNSVHGIIQDASQEEQQQYHRAQEMMRILEETHASL</sequence>
<dbReference type="OrthoDB" id="2891739at2"/>
<protein>
    <recommendedName>
        <fullName evidence="3">DUF2524 family protein</fullName>
    </recommendedName>
</protein>
<reference evidence="1 2" key="1">
    <citation type="submission" date="2019-08" db="EMBL/GenBank/DDBJ databases">
        <title>Bacillus genomes from the desert of Cuatro Cienegas, Coahuila.</title>
        <authorList>
            <person name="Olmedo-Alvarez G."/>
        </authorList>
    </citation>
    <scope>NUCLEOTIDE SEQUENCE [LARGE SCALE GENOMIC DNA]</scope>
    <source>
        <strain evidence="1 2">CH34_1T</strain>
    </source>
</reference>
<gene>
    <name evidence="1" type="ORF">FZC78_07020</name>
</gene>
<dbReference type="Proteomes" id="UP000322267">
    <property type="component" value="Unassembled WGS sequence"/>
</dbReference>
<dbReference type="AlphaFoldDB" id="A0A5D4NVB2"/>
<comment type="caution">
    <text evidence="1">The sequence shown here is derived from an EMBL/GenBank/DDBJ whole genome shotgun (WGS) entry which is preliminary data.</text>
</comment>
<organism evidence="1 2">
    <name type="scientific">Rossellomorea vietnamensis</name>
    <dbReference type="NCBI Taxonomy" id="218284"/>
    <lineage>
        <taxon>Bacteria</taxon>
        <taxon>Bacillati</taxon>
        <taxon>Bacillota</taxon>
        <taxon>Bacilli</taxon>
        <taxon>Bacillales</taxon>
        <taxon>Bacillaceae</taxon>
        <taxon>Rossellomorea</taxon>
    </lineage>
</organism>
<dbReference type="RefSeq" id="WP_148938946.1">
    <property type="nucleotide sequence ID" value="NZ_JBNILZ010000017.1"/>
</dbReference>
<evidence type="ECO:0000313" key="2">
    <source>
        <dbReference type="Proteomes" id="UP000322267"/>
    </source>
</evidence>
<dbReference type="EMBL" id="VTEI01000003">
    <property type="protein sequence ID" value="TYS17611.1"/>
    <property type="molecule type" value="Genomic_DNA"/>
</dbReference>
<accession>A0A5D4NVB2</accession>
<proteinExistence type="predicted"/>